<accession>A0A1D8N6K6</accession>
<organism evidence="5 7">
    <name type="scientific">Yarrowia lipolytica</name>
    <name type="common">Candida lipolytica</name>
    <dbReference type="NCBI Taxonomy" id="4952"/>
    <lineage>
        <taxon>Eukaryota</taxon>
        <taxon>Fungi</taxon>
        <taxon>Dikarya</taxon>
        <taxon>Ascomycota</taxon>
        <taxon>Saccharomycotina</taxon>
        <taxon>Dipodascomycetes</taxon>
        <taxon>Dipodascales</taxon>
        <taxon>Dipodascales incertae sedis</taxon>
        <taxon>Yarrowia</taxon>
    </lineage>
</organism>
<sequence length="205" mass="23989">MTQTKYEPVGEENEVQEDVARKPRSNRNTIHWVVHFVQLAILIAVLGVFYSNPWTLREQTSKDESDGVRMDISVTFTDDVYHGNSSSPYVGLPSDEQDKRWEQLYHQHVTINDKQTQLSVYHQMWCLDFLRKMCTPYFYFPEAGIEELGRLGKQRQHCIDQLRQYVMCNADITEMPMEEVDGIKIGSSRVEHKKCADYSALLEKY</sequence>
<evidence type="ECO:0000313" key="7">
    <source>
        <dbReference type="Proteomes" id="UP000182444"/>
    </source>
</evidence>
<dbReference type="GeneID" id="2907275"/>
<keyword evidence="4" id="KW-0812">Transmembrane</keyword>
<feature type="transmembrane region" description="Helical" evidence="4">
    <location>
        <begin position="30"/>
        <end position="50"/>
    </location>
</feature>
<dbReference type="InterPro" id="IPR021765">
    <property type="entry name" value="UstYa-like"/>
</dbReference>
<dbReference type="OrthoDB" id="3687641at2759"/>
<dbReference type="PANTHER" id="PTHR33365">
    <property type="entry name" value="YALI0B05434P"/>
    <property type="match status" value="1"/>
</dbReference>
<dbReference type="EMBL" id="KZ858972">
    <property type="protein sequence ID" value="RDW26879.1"/>
    <property type="molecule type" value="Genomic_DNA"/>
</dbReference>
<dbReference type="Proteomes" id="UP000256601">
    <property type="component" value="Unassembled WGS sequence"/>
</dbReference>
<protein>
    <submittedName>
        <fullName evidence="5">Uncharacterized protein</fullName>
    </submittedName>
</protein>
<evidence type="ECO:0000313" key="8">
    <source>
        <dbReference type="Proteomes" id="UP000256601"/>
    </source>
</evidence>
<feature type="region of interest" description="Disordered" evidence="3">
    <location>
        <begin position="1"/>
        <end position="21"/>
    </location>
</feature>
<dbReference type="AlphaFoldDB" id="A0A1D8N6K6"/>
<evidence type="ECO:0000256" key="1">
    <source>
        <dbReference type="ARBA" id="ARBA00004685"/>
    </source>
</evidence>
<name>A0A1D8N6K6_YARLL</name>
<proteinExistence type="inferred from homology"/>
<evidence type="ECO:0000313" key="5">
    <source>
        <dbReference type="EMBL" id="AOW01270.1"/>
    </source>
</evidence>
<reference evidence="5 7" key="1">
    <citation type="journal article" date="2016" name="PLoS ONE">
        <title>Sequence Assembly of Yarrowia lipolytica Strain W29/CLIB89 Shows Transposable Element Diversity.</title>
        <authorList>
            <person name="Magnan C."/>
            <person name="Yu J."/>
            <person name="Chang I."/>
            <person name="Jahn E."/>
            <person name="Kanomata Y."/>
            <person name="Wu J."/>
            <person name="Zeller M."/>
            <person name="Oakes M."/>
            <person name="Baldi P."/>
            <person name="Sandmeyer S."/>
        </authorList>
    </citation>
    <scope>NUCLEOTIDE SEQUENCE [LARGE SCALE GENOMIC DNA]</scope>
    <source>
        <strain evidence="5">CLIB89</strain>
        <strain evidence="7">CLIB89(W29)</strain>
    </source>
</reference>
<dbReference type="Proteomes" id="UP000182444">
    <property type="component" value="Chromosome 1B"/>
</dbReference>
<evidence type="ECO:0000256" key="2">
    <source>
        <dbReference type="ARBA" id="ARBA00035112"/>
    </source>
</evidence>
<dbReference type="PANTHER" id="PTHR33365:SF4">
    <property type="entry name" value="CYCLOCHLOROTINE BIOSYNTHESIS PROTEIN O"/>
    <property type="match status" value="1"/>
</dbReference>
<dbReference type="RefSeq" id="XP_500529.1">
    <property type="nucleotide sequence ID" value="XM_500529.1"/>
</dbReference>
<keyword evidence="4" id="KW-0472">Membrane</keyword>
<dbReference type="VEuPathDB" id="FungiDB:YALI0_B05434g"/>
<gene>
    <name evidence="6" type="ORF">B0I71DRAFT_130136</name>
    <name evidence="5" type="ORF">YALI1_B07413g</name>
</gene>
<dbReference type="VEuPathDB" id="FungiDB:YALI1_B07413g"/>
<dbReference type="KEGG" id="yli:2907275"/>
<dbReference type="GO" id="GO:0043386">
    <property type="term" value="P:mycotoxin biosynthetic process"/>
    <property type="evidence" value="ECO:0007669"/>
    <property type="project" value="InterPro"/>
</dbReference>
<keyword evidence="4" id="KW-1133">Transmembrane helix</keyword>
<reference evidence="6 8" key="2">
    <citation type="submission" date="2018-07" db="EMBL/GenBank/DDBJ databases">
        <title>Draft Genome Assemblies for Five Robust Yarrowia lipolytica Strains Exhibiting High Lipid Production and Pentose Sugar Utilization and Sugar Alcohol Secretion from Undetoxified Lignocellulosic Biomass Hydrolysates.</title>
        <authorList>
            <consortium name="DOE Joint Genome Institute"/>
            <person name="Walker C."/>
            <person name="Ryu S."/>
            <person name="Na H."/>
            <person name="Zane M."/>
            <person name="LaButti K."/>
            <person name="Lipzen A."/>
            <person name="Haridas S."/>
            <person name="Barry K."/>
            <person name="Grigoriev I.V."/>
            <person name="Quarterman J."/>
            <person name="Slininger P."/>
            <person name="Dien B."/>
            <person name="Trinh C.T."/>
        </authorList>
    </citation>
    <scope>NUCLEOTIDE SEQUENCE [LARGE SCALE GENOMIC DNA]</scope>
    <source>
        <strain evidence="6 8">YB392</strain>
    </source>
</reference>
<evidence type="ECO:0000256" key="3">
    <source>
        <dbReference type="SAM" id="MobiDB-lite"/>
    </source>
</evidence>
<evidence type="ECO:0000256" key="4">
    <source>
        <dbReference type="SAM" id="Phobius"/>
    </source>
</evidence>
<comment type="pathway">
    <text evidence="1">Mycotoxin biosynthesis.</text>
</comment>
<evidence type="ECO:0000313" key="6">
    <source>
        <dbReference type="EMBL" id="RDW26879.1"/>
    </source>
</evidence>
<dbReference type="EMBL" id="CP017554">
    <property type="protein sequence ID" value="AOW01270.1"/>
    <property type="molecule type" value="Genomic_DNA"/>
</dbReference>
<dbReference type="Pfam" id="PF11807">
    <property type="entry name" value="UstYa"/>
    <property type="match status" value="1"/>
</dbReference>
<comment type="similarity">
    <text evidence="2">Belongs to the ustYa family.</text>
</comment>